<keyword evidence="2" id="KW-1185">Reference proteome</keyword>
<comment type="caution">
    <text evidence="1">The sequence shown here is derived from an EMBL/GenBank/DDBJ whole genome shotgun (WGS) entry which is preliminary data.</text>
</comment>
<sequence>MVLVERAAWDISSQLLRDFKDEIATFCNGDDQLAVELLYDLNIEGRGGMLLGRNEQGNNGENGNQRCRGPAPLRLFDIADGHGDQMGITVGLDASGGVAPAGMTDFQRRMMSRARKKAKVKSLQQLFVVNALILIIQQSHLTSVVHLFCDAISITHFHRER</sequence>
<gene>
    <name evidence="1" type="ORF">FOZ63_014141</name>
</gene>
<name>A0A7J6QC00_PEROL</name>
<organism evidence="1 2">
    <name type="scientific">Perkinsus olseni</name>
    <name type="common">Perkinsus atlanticus</name>
    <dbReference type="NCBI Taxonomy" id="32597"/>
    <lineage>
        <taxon>Eukaryota</taxon>
        <taxon>Sar</taxon>
        <taxon>Alveolata</taxon>
        <taxon>Perkinsozoa</taxon>
        <taxon>Perkinsea</taxon>
        <taxon>Perkinsida</taxon>
        <taxon>Perkinsidae</taxon>
        <taxon>Perkinsus</taxon>
    </lineage>
</organism>
<dbReference type="EMBL" id="JABANO010034454">
    <property type="protein sequence ID" value="KAF4705130.1"/>
    <property type="molecule type" value="Genomic_DNA"/>
</dbReference>
<accession>A0A7J6QC00</accession>
<evidence type="ECO:0000313" key="1">
    <source>
        <dbReference type="EMBL" id="KAF4705130.1"/>
    </source>
</evidence>
<reference evidence="1 2" key="1">
    <citation type="submission" date="2020-04" db="EMBL/GenBank/DDBJ databases">
        <title>Perkinsus olseni comparative genomics.</title>
        <authorList>
            <person name="Bogema D.R."/>
        </authorList>
    </citation>
    <scope>NUCLEOTIDE SEQUENCE [LARGE SCALE GENOMIC DNA]</scope>
    <source>
        <strain evidence="1 2">ATCC PRA-207</strain>
    </source>
</reference>
<protein>
    <submittedName>
        <fullName evidence="1">Uncharacterized protein</fullName>
    </submittedName>
</protein>
<proteinExistence type="predicted"/>
<evidence type="ECO:0000313" key="2">
    <source>
        <dbReference type="Proteomes" id="UP000553632"/>
    </source>
</evidence>
<dbReference type="Proteomes" id="UP000553632">
    <property type="component" value="Unassembled WGS sequence"/>
</dbReference>
<dbReference type="AlphaFoldDB" id="A0A7J6QC00"/>